<dbReference type="Gene3D" id="1.10.150.190">
    <property type="entry name" value="Translation initiation factor 2, subunit 1, domain 2"/>
    <property type="match status" value="1"/>
</dbReference>
<dbReference type="SUPFAM" id="SSF110993">
    <property type="entry name" value="eIF-2-alpha, C-terminal domain"/>
    <property type="match status" value="1"/>
</dbReference>
<dbReference type="GO" id="GO:0006364">
    <property type="term" value="P:rRNA processing"/>
    <property type="evidence" value="ECO:0007669"/>
    <property type="project" value="UniProtKB-KW"/>
</dbReference>
<evidence type="ECO:0000256" key="2">
    <source>
        <dbReference type="ARBA" id="ARBA00007223"/>
    </source>
</evidence>
<proteinExistence type="inferred from homology"/>
<evidence type="ECO:0000256" key="3">
    <source>
        <dbReference type="ARBA" id="ARBA00009462"/>
    </source>
</evidence>
<evidence type="ECO:0000256" key="8">
    <source>
        <dbReference type="ARBA" id="ARBA00022552"/>
    </source>
</evidence>
<dbReference type="PROSITE" id="PS50126">
    <property type="entry name" value="S1"/>
    <property type="match status" value="1"/>
</dbReference>
<dbReference type="InterPro" id="IPR036756">
    <property type="entry name" value="H/ACA_rnp_Nop10_sf"/>
</dbReference>
<keyword evidence="16" id="KW-1185">Reference proteome</keyword>
<dbReference type="PANTHER" id="PTHR10602:SF0">
    <property type="entry name" value="EUKARYOTIC TRANSLATION INITIATION FACTOR 2 SUBUNIT 1"/>
    <property type="match status" value="1"/>
</dbReference>
<evidence type="ECO:0000256" key="12">
    <source>
        <dbReference type="ARBA" id="ARBA00030860"/>
    </source>
</evidence>
<sequence>MSTEIQEMPEQGEIVLATVTKVMDHGAYVTLDEYDNLQGFLHISEIAPGWIRSVNRFVKDGEKKVLLVKKVNPQRGDIDLSLKQVSKDQKKQKLKEVKKFEKGKTLLQNVQEKAKLSDEEIEKLEDSIYSKYDSVYDAFIEIGRNGIESVKELKIPKKTASVIEEICSKIKLPSVEIRGIMEITNSKSDGIEIIKKILLDELKKDSTIDITYLGAPKYRLSITSEDFKSAEKSLKPIIVDIQSNIEKKKGTFKFTREESLERIKMRFQLRKCSKCFQYTLKEKCPKCNEQTISAR</sequence>
<dbReference type="InterPro" id="IPR024054">
    <property type="entry name" value="TIF2_asu_middle_sf"/>
</dbReference>
<accession>A0A087S4M7</accession>
<dbReference type="EMBL" id="JOTD01000018">
    <property type="protein sequence ID" value="KFM20681.1"/>
    <property type="molecule type" value="Genomic_DNA"/>
</dbReference>
<dbReference type="PATRIC" id="fig|1503183.3.peg.128"/>
<dbReference type="FunFam" id="2.40.50.140:FF:000015">
    <property type="entry name" value="Eukaryotic translation initiation factor 2 subunit alpha"/>
    <property type="match status" value="1"/>
</dbReference>
<dbReference type="PANTHER" id="PTHR10602">
    <property type="entry name" value="EUKARYOTIC TRANSLATION INITIATION FACTOR 2 SUBUNIT 1"/>
    <property type="match status" value="1"/>
</dbReference>
<feature type="domain" description="S1 motif" evidence="14">
    <location>
        <begin position="12"/>
        <end position="83"/>
    </location>
</feature>
<dbReference type="SUPFAM" id="SSF116742">
    <property type="entry name" value="eIF2alpha middle domain-like"/>
    <property type="match status" value="1"/>
</dbReference>
<dbReference type="AlphaFoldDB" id="A0A087S4M7"/>
<evidence type="ECO:0000256" key="13">
    <source>
        <dbReference type="ARBA" id="ARBA00033333"/>
    </source>
</evidence>
<dbReference type="Gene3D" id="2.40.50.140">
    <property type="entry name" value="Nucleic acid-binding proteins"/>
    <property type="match status" value="1"/>
</dbReference>
<evidence type="ECO:0000256" key="6">
    <source>
        <dbReference type="ARBA" id="ARBA00022517"/>
    </source>
</evidence>
<evidence type="ECO:0000256" key="7">
    <source>
        <dbReference type="ARBA" id="ARBA00022540"/>
    </source>
</evidence>
<dbReference type="Pfam" id="PF07541">
    <property type="entry name" value="EIF_2_alpha"/>
    <property type="match status" value="1"/>
</dbReference>
<dbReference type="InterPro" id="IPR011488">
    <property type="entry name" value="TIF_2_asu"/>
</dbReference>
<dbReference type="FunFam" id="3.30.70.1130:FF:000002">
    <property type="entry name" value="Translation initiation factor 2 subunit alpha"/>
    <property type="match status" value="1"/>
</dbReference>
<keyword evidence="7 15" id="KW-0396">Initiation factor</keyword>
<dbReference type="GO" id="GO:0003743">
    <property type="term" value="F:translation initiation factor activity"/>
    <property type="evidence" value="ECO:0007669"/>
    <property type="project" value="UniProtKB-KW"/>
</dbReference>
<dbReference type="SUPFAM" id="SSF144210">
    <property type="entry name" value="Nop10-like SnoRNP"/>
    <property type="match status" value="1"/>
</dbReference>
<dbReference type="GO" id="GO:0043022">
    <property type="term" value="F:ribosome binding"/>
    <property type="evidence" value="ECO:0007669"/>
    <property type="project" value="TreeGrafter"/>
</dbReference>
<protein>
    <recommendedName>
        <fullName evidence="5">Translation initiation factor 2 subunit alpha</fullName>
    </recommendedName>
    <alternativeName>
        <fullName evidence="12">aIF2-alpha</fullName>
    </alternativeName>
    <alternativeName>
        <fullName evidence="13">eIF-2-alpha</fullName>
    </alternativeName>
</protein>
<dbReference type="CDD" id="cd04452">
    <property type="entry name" value="S1_IF2_alpha"/>
    <property type="match status" value="1"/>
</dbReference>
<evidence type="ECO:0000259" key="14">
    <source>
        <dbReference type="PROSITE" id="PS50126"/>
    </source>
</evidence>
<evidence type="ECO:0000313" key="16">
    <source>
        <dbReference type="Proteomes" id="UP000029383"/>
    </source>
</evidence>
<comment type="function">
    <text evidence="1">eIF-2 functions in the early steps of protein synthesis by forming a ternary complex with GTP and initiator tRNA.</text>
</comment>
<dbReference type="GO" id="GO:0001522">
    <property type="term" value="P:pseudouridine synthesis"/>
    <property type="evidence" value="ECO:0007669"/>
    <property type="project" value="InterPro"/>
</dbReference>
<dbReference type="InterPro" id="IPR003029">
    <property type="entry name" value="S1_domain"/>
</dbReference>
<comment type="subunit">
    <text evidence="4">Heterotrimer composed of an alpha, a beta and a gamma chain.</text>
</comment>
<name>A0A087S4M7_9ARCH</name>
<organism evidence="15 16">
    <name type="scientific">Marine Group I thaumarchaeote SCGC RSA3</name>
    <dbReference type="NCBI Taxonomy" id="1503183"/>
    <lineage>
        <taxon>Archaea</taxon>
        <taxon>Nitrososphaerota</taxon>
        <taxon>Marine Group I</taxon>
    </lineage>
</organism>
<dbReference type="NCBIfam" id="NF003064">
    <property type="entry name" value="PRK03987.1-4"/>
    <property type="match status" value="1"/>
</dbReference>
<dbReference type="SMART" id="SM00316">
    <property type="entry name" value="S1"/>
    <property type="match status" value="1"/>
</dbReference>
<dbReference type="Gene3D" id="2.20.28.40">
    <property type="entry name" value="H/ACA ribonucleoprotein complex, subunit Nop10"/>
    <property type="match status" value="1"/>
</dbReference>
<dbReference type="InterPro" id="IPR044126">
    <property type="entry name" value="S1_IF2_alpha"/>
</dbReference>
<evidence type="ECO:0000256" key="9">
    <source>
        <dbReference type="ARBA" id="ARBA00022884"/>
    </source>
</evidence>
<reference evidence="15 16" key="1">
    <citation type="submission" date="2014-06" db="EMBL/GenBank/DDBJ databases">
        <authorList>
            <person name="Ngugi D.K."/>
            <person name="Blom J."/>
            <person name="Alam I."/>
            <person name="Rashid M."/>
            <person name="Baalawi W."/>
            <person name="Zhang G."/>
            <person name="Hikmawan T."/>
            <person name="Guan Y."/>
            <person name="Antunes A."/>
            <person name="Siam R."/>
            <person name="El-Dorry H."/>
            <person name="Bajic V."/>
            <person name="Stingl U."/>
        </authorList>
    </citation>
    <scope>NUCLEOTIDE SEQUENCE [LARGE SCALE GENOMIC DNA]</scope>
    <source>
        <strain evidence="15">SCGC RSA3</strain>
    </source>
</reference>
<dbReference type="GO" id="GO:1990904">
    <property type="term" value="C:ribonucleoprotein complex"/>
    <property type="evidence" value="ECO:0007669"/>
    <property type="project" value="UniProtKB-KW"/>
</dbReference>
<evidence type="ECO:0000313" key="15">
    <source>
        <dbReference type="EMBL" id="KFM20681.1"/>
    </source>
</evidence>
<comment type="similarity">
    <text evidence="2">Belongs to the eIF-2-alpha family.</text>
</comment>
<dbReference type="GO" id="GO:0030515">
    <property type="term" value="F:snoRNA binding"/>
    <property type="evidence" value="ECO:0007669"/>
    <property type="project" value="InterPro"/>
</dbReference>
<comment type="caution">
    <text evidence="15">The sequence shown here is derived from an EMBL/GenBank/DDBJ whole genome shotgun (WGS) entry which is preliminary data.</text>
</comment>
<evidence type="ECO:0000256" key="11">
    <source>
        <dbReference type="ARBA" id="ARBA00023274"/>
    </source>
</evidence>
<keyword evidence="10" id="KW-0648">Protein biosynthesis</keyword>
<keyword evidence="6" id="KW-0690">Ribosome biogenesis</keyword>
<evidence type="ECO:0000256" key="10">
    <source>
        <dbReference type="ARBA" id="ARBA00022917"/>
    </source>
</evidence>
<evidence type="ECO:0000256" key="5">
    <source>
        <dbReference type="ARBA" id="ARBA00013678"/>
    </source>
</evidence>
<evidence type="ECO:0000256" key="4">
    <source>
        <dbReference type="ARBA" id="ARBA00011243"/>
    </source>
</evidence>
<gene>
    <name evidence="15" type="primary">eif2a</name>
    <name evidence="15" type="ORF">SCCGRSA3_00142</name>
</gene>
<dbReference type="InterPro" id="IPR024055">
    <property type="entry name" value="TIF2_asu_C"/>
</dbReference>
<dbReference type="FunFam" id="1.10.150.190:FF:000006">
    <property type="entry name" value="Translation initiation factor 2 subunit alpha"/>
    <property type="match status" value="1"/>
</dbReference>
<dbReference type="InterPro" id="IPR012340">
    <property type="entry name" value="NA-bd_OB-fold"/>
</dbReference>
<dbReference type="InterPro" id="IPR007264">
    <property type="entry name" value="H/ACA_rnp_Nop10"/>
</dbReference>
<keyword evidence="8" id="KW-0698">rRNA processing</keyword>
<evidence type="ECO:0000256" key="1">
    <source>
        <dbReference type="ARBA" id="ARBA00003323"/>
    </source>
</evidence>
<dbReference type="SUPFAM" id="SSF50249">
    <property type="entry name" value="Nucleic acid-binding proteins"/>
    <property type="match status" value="1"/>
</dbReference>
<dbReference type="Gene3D" id="3.30.70.1130">
    <property type="entry name" value="EIF_2_alpha"/>
    <property type="match status" value="1"/>
</dbReference>
<dbReference type="Pfam" id="PF00575">
    <property type="entry name" value="S1"/>
    <property type="match status" value="1"/>
</dbReference>
<keyword evidence="9" id="KW-0694">RNA-binding</keyword>
<dbReference type="Proteomes" id="UP000029383">
    <property type="component" value="Unassembled WGS sequence"/>
</dbReference>
<comment type="similarity">
    <text evidence="3">Belongs to the NOP10 family.</text>
</comment>
<dbReference type="Pfam" id="PF04135">
    <property type="entry name" value="Nop10p"/>
    <property type="match status" value="1"/>
</dbReference>
<keyword evidence="11" id="KW-0687">Ribonucleoprotein</keyword>